<dbReference type="GO" id="GO:0005524">
    <property type="term" value="F:ATP binding"/>
    <property type="evidence" value="ECO:0007669"/>
    <property type="project" value="UniProtKB-KW"/>
</dbReference>
<sequence>MNHVFLLSFYNLQKHFAWNVINENASSGALLECVIFKRNYFMIMVSYIHICLFGGFMKKAIILVGVPGSGKSTYAKKLEYMHFSSDMIRLELFGTLRKHHSQKDDETVFNLLHDRVFSYDDSLIFDATNISRALRTSLYEKFKARGYTVEIHMVLEPLMFAKYQNEKRSFEKVVPFHIIEHMYKFMAPPRVGVDCDNYKIISQSTFLNSNTEYNDFINSALKDGIYETVRRYISAAYMPEFERLNENHETPYHLEDIDTHIDMCIKNSHDPVMHIVSALHDLGKSQAKYNGHYKGHETISSIYALRFFDEVKNKPKDIIPRDIIETVLQHMTAHHGISLSVIEKNKLEPHVVGYIEQFNEIDEVSRITNMPRNEKIHSNK</sequence>
<dbReference type="AlphaFoldDB" id="A0A553IGT3"/>
<dbReference type="Pfam" id="PF13671">
    <property type="entry name" value="AAA_33"/>
    <property type="match status" value="1"/>
</dbReference>
<dbReference type="SUPFAM" id="SSF109604">
    <property type="entry name" value="HD-domain/PDEase-like"/>
    <property type="match status" value="1"/>
</dbReference>
<dbReference type="Gene3D" id="3.40.50.300">
    <property type="entry name" value="P-loop containing nucleotide triphosphate hydrolases"/>
    <property type="match status" value="1"/>
</dbReference>
<proteinExistence type="predicted"/>
<evidence type="ECO:0000313" key="1">
    <source>
        <dbReference type="EMBL" id="TRX99413.1"/>
    </source>
</evidence>
<keyword evidence="1" id="KW-0547">Nucleotide-binding</keyword>
<protein>
    <submittedName>
        <fullName evidence="1">ATP-binding protein</fullName>
    </submittedName>
</protein>
<evidence type="ECO:0000313" key="2">
    <source>
        <dbReference type="Proteomes" id="UP000315938"/>
    </source>
</evidence>
<dbReference type="InterPro" id="IPR027417">
    <property type="entry name" value="P-loop_NTPase"/>
</dbReference>
<dbReference type="EMBL" id="VKID01000002">
    <property type="protein sequence ID" value="TRX99413.1"/>
    <property type="molecule type" value="Genomic_DNA"/>
</dbReference>
<keyword evidence="1" id="KW-0067">ATP-binding</keyword>
<name>A0A553IGT3_ACHLA</name>
<gene>
    <name evidence="1" type="ORF">FNV44_06840</name>
</gene>
<organism evidence="1 2">
    <name type="scientific">Acholeplasma laidlawii</name>
    <dbReference type="NCBI Taxonomy" id="2148"/>
    <lineage>
        <taxon>Bacteria</taxon>
        <taxon>Bacillati</taxon>
        <taxon>Mycoplasmatota</taxon>
        <taxon>Mollicutes</taxon>
        <taxon>Acholeplasmatales</taxon>
        <taxon>Acholeplasmataceae</taxon>
        <taxon>Acholeplasma</taxon>
    </lineage>
</organism>
<dbReference type="Proteomes" id="UP000315938">
    <property type="component" value="Unassembled WGS sequence"/>
</dbReference>
<comment type="caution">
    <text evidence="1">The sequence shown here is derived from an EMBL/GenBank/DDBJ whole genome shotgun (WGS) entry which is preliminary data.</text>
</comment>
<dbReference type="SUPFAM" id="SSF52540">
    <property type="entry name" value="P-loop containing nucleoside triphosphate hydrolases"/>
    <property type="match status" value="1"/>
</dbReference>
<reference evidence="1 2" key="1">
    <citation type="submission" date="2019-07" db="EMBL/GenBank/DDBJ databases">
        <title>Genome sequence of Acholeplasma laidlawii strain with increased resistance to erythromycin.</title>
        <authorList>
            <person name="Medvedeva E.S."/>
            <person name="Baranova N.B."/>
            <person name="Siniagina M.N."/>
            <person name="Mouzykantov A."/>
            <person name="Chernova O.A."/>
            <person name="Chernov V.M."/>
        </authorList>
    </citation>
    <scope>NUCLEOTIDE SEQUENCE [LARGE SCALE GENOMIC DNA]</scope>
    <source>
        <strain evidence="1 2">PG8REry</strain>
    </source>
</reference>
<accession>A0A553IGT3</accession>